<dbReference type="PROSITE" id="PS00166">
    <property type="entry name" value="ENOYL_COA_HYDRATASE"/>
    <property type="match status" value="1"/>
</dbReference>
<accession>A0A931BNY6</accession>
<comment type="caution">
    <text evidence="3">The sequence shown here is derived from an EMBL/GenBank/DDBJ whole genome shotgun (WGS) entry which is preliminary data.</text>
</comment>
<evidence type="ECO:0000313" key="4">
    <source>
        <dbReference type="Proteomes" id="UP000599312"/>
    </source>
</evidence>
<name>A0A931BNY6_9HYPH</name>
<reference evidence="3" key="1">
    <citation type="submission" date="2020-11" db="EMBL/GenBank/DDBJ databases">
        <authorList>
            <person name="Kim M.K."/>
        </authorList>
    </citation>
    <scope>NUCLEOTIDE SEQUENCE</scope>
    <source>
        <strain evidence="3">BT350</strain>
    </source>
</reference>
<comment type="similarity">
    <text evidence="1 2">Belongs to the enoyl-CoA hydratase/isomerase family.</text>
</comment>
<dbReference type="CDD" id="cd06558">
    <property type="entry name" value="crotonase-like"/>
    <property type="match status" value="1"/>
</dbReference>
<organism evidence="3 4">
    <name type="scientific">Microvirga alba</name>
    <dbReference type="NCBI Taxonomy" id="2791025"/>
    <lineage>
        <taxon>Bacteria</taxon>
        <taxon>Pseudomonadati</taxon>
        <taxon>Pseudomonadota</taxon>
        <taxon>Alphaproteobacteria</taxon>
        <taxon>Hyphomicrobiales</taxon>
        <taxon>Methylobacteriaceae</taxon>
        <taxon>Microvirga</taxon>
    </lineage>
</organism>
<sequence>MPNELRDPNHAAAELILTELGEGYRVLTLNRPSRLNAFNVSMHEALMAALDEAEADAACRAVILTGAGRGFCTGQDLADRIRPDGLAPDLGASLDQYYNPLVRRLRSFRFPVIAAVNGVAAGAGANIALACDIVIAARSARFLELFTNLGLVPDCGGTWFLPRLIGTARARAVALLGEPLSAEQAAEWGLIWKTCDDQALLPEARDIAARIASKPPYGVTLTKEALEASATNDLTTQLDLERDLQREAGLDPGYVERVKAFLVKR</sequence>
<dbReference type="Proteomes" id="UP000599312">
    <property type="component" value="Unassembled WGS sequence"/>
</dbReference>
<dbReference type="Gene3D" id="3.90.226.10">
    <property type="entry name" value="2-enoyl-CoA Hydratase, Chain A, domain 1"/>
    <property type="match status" value="1"/>
</dbReference>
<dbReference type="InterPro" id="IPR014748">
    <property type="entry name" value="Enoyl-CoA_hydra_C"/>
</dbReference>
<dbReference type="PANTHER" id="PTHR43459">
    <property type="entry name" value="ENOYL-COA HYDRATASE"/>
    <property type="match status" value="1"/>
</dbReference>
<dbReference type="InterPro" id="IPR001753">
    <property type="entry name" value="Enoyl-CoA_hydra/iso"/>
</dbReference>
<dbReference type="Gene3D" id="1.10.12.10">
    <property type="entry name" value="Lyase 2-enoyl-coa Hydratase, Chain A, domain 2"/>
    <property type="match status" value="1"/>
</dbReference>
<dbReference type="NCBIfam" id="TIGR02280">
    <property type="entry name" value="PaaB1"/>
    <property type="match status" value="1"/>
</dbReference>
<protein>
    <submittedName>
        <fullName evidence="3">2-(1,2-epoxy-1,2-dihydrophenyl)acetyl-CoA isomerase</fullName>
        <ecNumber evidence="3">5.3.3.18</ecNumber>
    </submittedName>
</protein>
<dbReference type="GO" id="GO:0010124">
    <property type="term" value="P:phenylacetate catabolic process"/>
    <property type="evidence" value="ECO:0007669"/>
    <property type="project" value="InterPro"/>
</dbReference>
<keyword evidence="4" id="KW-1185">Reference proteome</keyword>
<dbReference type="AlphaFoldDB" id="A0A931BNY6"/>
<dbReference type="GO" id="GO:0016853">
    <property type="term" value="F:isomerase activity"/>
    <property type="evidence" value="ECO:0007669"/>
    <property type="project" value="UniProtKB-KW"/>
</dbReference>
<evidence type="ECO:0000256" key="2">
    <source>
        <dbReference type="RuleBase" id="RU003707"/>
    </source>
</evidence>
<dbReference type="Pfam" id="PF00378">
    <property type="entry name" value="ECH_1"/>
    <property type="match status" value="1"/>
</dbReference>
<dbReference type="RefSeq" id="WP_196270957.1">
    <property type="nucleotide sequence ID" value="NZ_JADQDO010000002.1"/>
</dbReference>
<dbReference type="SUPFAM" id="SSF52096">
    <property type="entry name" value="ClpP/crotonase"/>
    <property type="match status" value="1"/>
</dbReference>
<dbReference type="EMBL" id="JADQDO010000002">
    <property type="protein sequence ID" value="MBF9232974.1"/>
    <property type="molecule type" value="Genomic_DNA"/>
</dbReference>
<evidence type="ECO:0000313" key="3">
    <source>
        <dbReference type="EMBL" id="MBF9232974.1"/>
    </source>
</evidence>
<dbReference type="EC" id="5.3.3.18" evidence="3"/>
<proteinExistence type="inferred from homology"/>
<dbReference type="InterPro" id="IPR018376">
    <property type="entry name" value="Enoyl-CoA_hyd/isom_CS"/>
</dbReference>
<keyword evidence="3" id="KW-0413">Isomerase</keyword>
<dbReference type="PANTHER" id="PTHR43459:SF1">
    <property type="entry name" value="EG:BACN32G11.4 PROTEIN"/>
    <property type="match status" value="1"/>
</dbReference>
<evidence type="ECO:0000256" key="1">
    <source>
        <dbReference type="ARBA" id="ARBA00005254"/>
    </source>
</evidence>
<dbReference type="InterPro" id="IPR029045">
    <property type="entry name" value="ClpP/crotonase-like_dom_sf"/>
</dbReference>
<dbReference type="InterPro" id="IPR011968">
    <property type="entry name" value="PaaB1"/>
</dbReference>
<gene>
    <name evidence="3" type="ORF">I2H38_06235</name>
</gene>